<evidence type="ECO:0000313" key="2">
    <source>
        <dbReference type="EMBL" id="QCK17056.1"/>
    </source>
</evidence>
<name>A0A4D7JY08_9BACT</name>
<protein>
    <submittedName>
        <fullName evidence="2">NADPH-dependent FMN reductase</fullName>
    </submittedName>
</protein>
<organism evidence="2 3">
    <name type="scientific">Mangrovivirga cuniculi</name>
    <dbReference type="NCBI Taxonomy" id="2715131"/>
    <lineage>
        <taxon>Bacteria</taxon>
        <taxon>Pseudomonadati</taxon>
        <taxon>Bacteroidota</taxon>
        <taxon>Cytophagia</taxon>
        <taxon>Cytophagales</taxon>
        <taxon>Mangrovivirgaceae</taxon>
        <taxon>Mangrovivirga</taxon>
    </lineage>
</organism>
<keyword evidence="3" id="KW-1185">Reference proteome</keyword>
<dbReference type="SUPFAM" id="SSF52218">
    <property type="entry name" value="Flavoproteins"/>
    <property type="match status" value="1"/>
</dbReference>
<evidence type="ECO:0000259" key="1">
    <source>
        <dbReference type="Pfam" id="PF03358"/>
    </source>
</evidence>
<dbReference type="PANTHER" id="PTHR30543">
    <property type="entry name" value="CHROMATE REDUCTASE"/>
    <property type="match status" value="1"/>
</dbReference>
<dbReference type="InterPro" id="IPR050712">
    <property type="entry name" value="NAD(P)H-dep_reductase"/>
</dbReference>
<accession>A0A4D7JY08</accession>
<sequence length="178" mass="19768">MKIVAFAGSNSSTSINMQLVNYVLSQLDDDLFETTRLNLNNFEMPIYSIDREKESGIPEKAHKFRGQFEGAGAIICSMAEHNRSYTVGFKNILDWSSRVDLNIFGGNKMLLMSASPGGYGGGNVMKAASGFFPKCGAEVVDTFSLPKFYDNFKDGEIVDQELNYELKSKVEAFKNTLK</sequence>
<dbReference type="GO" id="GO:0010181">
    <property type="term" value="F:FMN binding"/>
    <property type="evidence" value="ECO:0007669"/>
    <property type="project" value="TreeGrafter"/>
</dbReference>
<dbReference type="KEGG" id="fpf:DCC35_10815"/>
<dbReference type="GO" id="GO:0016491">
    <property type="term" value="F:oxidoreductase activity"/>
    <property type="evidence" value="ECO:0007669"/>
    <property type="project" value="InterPro"/>
</dbReference>
<dbReference type="EMBL" id="CP028923">
    <property type="protein sequence ID" value="QCK17056.1"/>
    <property type="molecule type" value="Genomic_DNA"/>
</dbReference>
<dbReference type="InterPro" id="IPR029039">
    <property type="entry name" value="Flavoprotein-like_sf"/>
</dbReference>
<gene>
    <name evidence="2" type="ORF">DCC35_10815</name>
</gene>
<dbReference type="InterPro" id="IPR005025">
    <property type="entry name" value="FMN_Rdtase-like_dom"/>
</dbReference>
<dbReference type="Proteomes" id="UP000298616">
    <property type="component" value="Chromosome"/>
</dbReference>
<feature type="domain" description="NADPH-dependent FMN reductase-like" evidence="1">
    <location>
        <begin position="1"/>
        <end position="144"/>
    </location>
</feature>
<proteinExistence type="predicted"/>
<reference evidence="2 3" key="1">
    <citation type="submission" date="2018-04" db="EMBL/GenBank/DDBJ databases">
        <title>Complete genome uncultured novel isolate.</title>
        <authorList>
            <person name="Merlino G."/>
        </authorList>
    </citation>
    <scope>NUCLEOTIDE SEQUENCE [LARGE SCALE GENOMIC DNA]</scope>
    <source>
        <strain evidence="3">R1DC9</strain>
    </source>
</reference>
<dbReference type="GO" id="GO:0005829">
    <property type="term" value="C:cytosol"/>
    <property type="evidence" value="ECO:0007669"/>
    <property type="project" value="TreeGrafter"/>
</dbReference>
<dbReference type="Gene3D" id="3.40.50.360">
    <property type="match status" value="1"/>
</dbReference>
<dbReference type="PANTHER" id="PTHR30543:SF21">
    <property type="entry name" value="NAD(P)H-DEPENDENT FMN REDUCTASE LOT6"/>
    <property type="match status" value="1"/>
</dbReference>
<dbReference type="Pfam" id="PF03358">
    <property type="entry name" value="FMN_red"/>
    <property type="match status" value="1"/>
</dbReference>
<dbReference type="OrthoDB" id="9812295at2"/>
<evidence type="ECO:0000313" key="3">
    <source>
        <dbReference type="Proteomes" id="UP000298616"/>
    </source>
</evidence>
<dbReference type="AlphaFoldDB" id="A0A4D7JY08"/>